<gene>
    <name evidence="5" type="ORF">L2737_12840</name>
</gene>
<evidence type="ECO:0000313" key="5">
    <source>
        <dbReference type="EMBL" id="MCL1046203.1"/>
    </source>
</evidence>
<dbReference type="SUPFAM" id="SSF89550">
    <property type="entry name" value="PHP domain-like"/>
    <property type="match status" value="1"/>
</dbReference>
<sequence length="241" mass="27310">MIDIHCHVLPGIDDGAKDLQESIALINLSVEQGITRIVATPHIHIGIYDNNLKIINDAANIVKDELKAQGMNIELSVAAEVRICPEIILFAQQGLLPFIGDYQEKKVLLLELPSSHIPAGADKLIDWLLNFDIIPMIAHPERNRELQRYPERIKVFQQRGCLFQLTAASLLGQFGELPQLTSERWLKEKLYTIVGSDCHSIKRRPPKLLEARNVIAELIDEEYAQQLVHDFPNLISKRLFS</sequence>
<dbReference type="RefSeq" id="WP_248955963.1">
    <property type="nucleotide sequence ID" value="NZ_JAKIKU010000006.1"/>
</dbReference>
<keyword evidence="3" id="KW-0378">Hydrolase</keyword>
<evidence type="ECO:0000256" key="2">
    <source>
        <dbReference type="ARBA" id="ARBA00013064"/>
    </source>
</evidence>
<comment type="caution">
    <text evidence="5">The sequence shown here is derived from an EMBL/GenBank/DDBJ whole genome shotgun (WGS) entry which is preliminary data.</text>
</comment>
<dbReference type="Pfam" id="PF19567">
    <property type="entry name" value="CpsB_CapC"/>
    <property type="match status" value="1"/>
</dbReference>
<proteinExistence type="inferred from homology"/>
<dbReference type="PANTHER" id="PTHR39181">
    <property type="entry name" value="TYROSINE-PROTEIN PHOSPHATASE YWQE"/>
    <property type="match status" value="1"/>
</dbReference>
<organism evidence="5 6">
    <name type="scientific">Shewanella electrodiphila</name>
    <dbReference type="NCBI Taxonomy" id="934143"/>
    <lineage>
        <taxon>Bacteria</taxon>
        <taxon>Pseudomonadati</taxon>
        <taxon>Pseudomonadota</taxon>
        <taxon>Gammaproteobacteria</taxon>
        <taxon>Alteromonadales</taxon>
        <taxon>Shewanellaceae</taxon>
        <taxon>Shewanella</taxon>
    </lineage>
</organism>
<dbReference type="Proteomes" id="UP001202134">
    <property type="component" value="Unassembled WGS sequence"/>
</dbReference>
<comment type="catalytic activity">
    <reaction evidence="4">
        <text>O-phospho-L-tyrosyl-[protein] + H2O = L-tyrosyl-[protein] + phosphate</text>
        <dbReference type="Rhea" id="RHEA:10684"/>
        <dbReference type="Rhea" id="RHEA-COMP:10136"/>
        <dbReference type="Rhea" id="RHEA-COMP:20101"/>
        <dbReference type="ChEBI" id="CHEBI:15377"/>
        <dbReference type="ChEBI" id="CHEBI:43474"/>
        <dbReference type="ChEBI" id="CHEBI:46858"/>
        <dbReference type="ChEBI" id="CHEBI:61978"/>
        <dbReference type="EC" id="3.1.3.48"/>
    </reaction>
</comment>
<dbReference type="InterPro" id="IPR016195">
    <property type="entry name" value="Pol/histidinol_Pase-like"/>
</dbReference>
<evidence type="ECO:0000256" key="3">
    <source>
        <dbReference type="ARBA" id="ARBA00022801"/>
    </source>
</evidence>
<reference evidence="5 6" key="1">
    <citation type="submission" date="2022-01" db="EMBL/GenBank/DDBJ databases">
        <title>Whole genome-based taxonomy of the Shewanellaceae.</title>
        <authorList>
            <person name="Martin-Rodriguez A.J."/>
        </authorList>
    </citation>
    <scope>NUCLEOTIDE SEQUENCE [LARGE SCALE GENOMIC DNA]</scope>
    <source>
        <strain evidence="5 6">DSM 24955</strain>
    </source>
</reference>
<keyword evidence="6" id="KW-1185">Reference proteome</keyword>
<dbReference type="InterPro" id="IPR016667">
    <property type="entry name" value="Caps_polysacc_synth_CpsB/CapC"/>
</dbReference>
<dbReference type="PIRSF" id="PIRSF016557">
    <property type="entry name" value="Caps_synth_CpsB"/>
    <property type="match status" value="1"/>
</dbReference>
<comment type="similarity">
    <text evidence="1">Belongs to the metallo-dependent hydrolases superfamily. CpsB/CapC family.</text>
</comment>
<dbReference type="PANTHER" id="PTHR39181:SF1">
    <property type="entry name" value="TYROSINE-PROTEIN PHOSPHATASE YWQE"/>
    <property type="match status" value="1"/>
</dbReference>
<dbReference type="EMBL" id="JAKIKU010000006">
    <property type="protein sequence ID" value="MCL1046203.1"/>
    <property type="molecule type" value="Genomic_DNA"/>
</dbReference>
<dbReference type="Gene3D" id="3.20.20.140">
    <property type="entry name" value="Metal-dependent hydrolases"/>
    <property type="match status" value="1"/>
</dbReference>
<accession>A0ABT0KQR3</accession>
<name>A0ABT0KQR3_9GAMM</name>
<protein>
    <recommendedName>
        <fullName evidence="2">protein-tyrosine-phosphatase</fullName>
        <ecNumber evidence="2">3.1.3.48</ecNumber>
    </recommendedName>
</protein>
<evidence type="ECO:0000256" key="4">
    <source>
        <dbReference type="ARBA" id="ARBA00051722"/>
    </source>
</evidence>
<dbReference type="EC" id="3.1.3.48" evidence="2"/>
<evidence type="ECO:0000313" key="6">
    <source>
        <dbReference type="Proteomes" id="UP001202134"/>
    </source>
</evidence>
<evidence type="ECO:0000256" key="1">
    <source>
        <dbReference type="ARBA" id="ARBA00005750"/>
    </source>
</evidence>